<evidence type="ECO:0000313" key="1">
    <source>
        <dbReference type="EMBL" id="OCT66733.1"/>
    </source>
</evidence>
<evidence type="ECO:0000313" key="2">
    <source>
        <dbReference type="Proteomes" id="UP000694892"/>
    </source>
</evidence>
<gene>
    <name evidence="1" type="ORF">XELAEV_180429853mg</name>
</gene>
<organism evidence="1 2">
    <name type="scientific">Xenopus laevis</name>
    <name type="common">African clawed frog</name>
    <dbReference type="NCBI Taxonomy" id="8355"/>
    <lineage>
        <taxon>Eukaryota</taxon>
        <taxon>Metazoa</taxon>
        <taxon>Chordata</taxon>
        <taxon>Craniata</taxon>
        <taxon>Vertebrata</taxon>
        <taxon>Euteleostomi</taxon>
        <taxon>Amphibia</taxon>
        <taxon>Batrachia</taxon>
        <taxon>Anura</taxon>
        <taxon>Pipoidea</taxon>
        <taxon>Pipidae</taxon>
        <taxon>Xenopodinae</taxon>
        <taxon>Xenopus</taxon>
        <taxon>Xenopus</taxon>
    </lineage>
</organism>
<accession>A0A974C566</accession>
<dbReference type="AlphaFoldDB" id="A0A974C566"/>
<feature type="non-terminal residue" evidence="1">
    <location>
        <position position="1"/>
    </location>
</feature>
<proteinExistence type="predicted"/>
<dbReference type="Proteomes" id="UP000694892">
    <property type="component" value="Chromosome 8S"/>
</dbReference>
<protein>
    <submittedName>
        <fullName evidence="1">Uncharacterized protein</fullName>
    </submittedName>
</protein>
<feature type="non-terminal residue" evidence="1">
    <location>
        <position position="35"/>
    </location>
</feature>
<name>A0A974C566_XENLA</name>
<reference evidence="2" key="1">
    <citation type="journal article" date="2016" name="Nature">
        <title>Genome evolution in the allotetraploid frog Xenopus laevis.</title>
        <authorList>
            <person name="Session A.M."/>
            <person name="Uno Y."/>
            <person name="Kwon T."/>
            <person name="Chapman J.A."/>
            <person name="Toyoda A."/>
            <person name="Takahashi S."/>
            <person name="Fukui A."/>
            <person name="Hikosaka A."/>
            <person name="Suzuki A."/>
            <person name="Kondo M."/>
            <person name="van Heeringen S.J."/>
            <person name="Quigley I."/>
            <person name="Heinz S."/>
            <person name="Ogino H."/>
            <person name="Ochi H."/>
            <person name="Hellsten U."/>
            <person name="Lyons J.B."/>
            <person name="Simakov O."/>
            <person name="Putnam N."/>
            <person name="Stites J."/>
            <person name="Kuroki Y."/>
            <person name="Tanaka T."/>
            <person name="Michiue T."/>
            <person name="Watanabe M."/>
            <person name="Bogdanovic O."/>
            <person name="Lister R."/>
            <person name="Georgiou G."/>
            <person name="Paranjpe S.S."/>
            <person name="van Kruijsbergen I."/>
            <person name="Shu S."/>
            <person name="Carlson J."/>
            <person name="Kinoshita T."/>
            <person name="Ohta Y."/>
            <person name="Mawaribuchi S."/>
            <person name="Jenkins J."/>
            <person name="Grimwood J."/>
            <person name="Schmutz J."/>
            <person name="Mitros T."/>
            <person name="Mozaffari S.V."/>
            <person name="Suzuki Y."/>
            <person name="Haramoto Y."/>
            <person name="Yamamoto T.S."/>
            <person name="Takagi C."/>
            <person name="Heald R."/>
            <person name="Miller K."/>
            <person name="Haudenschild C."/>
            <person name="Kitzman J."/>
            <person name="Nakayama T."/>
            <person name="Izutsu Y."/>
            <person name="Robert J."/>
            <person name="Fortriede J."/>
            <person name="Burns K."/>
            <person name="Lotay V."/>
            <person name="Karimi K."/>
            <person name="Yasuoka Y."/>
            <person name="Dichmann D.S."/>
            <person name="Flajnik M.F."/>
            <person name="Houston D.W."/>
            <person name="Shendure J."/>
            <person name="DuPasquier L."/>
            <person name="Vize P.D."/>
            <person name="Zorn A.M."/>
            <person name="Ito M."/>
            <person name="Marcotte E.M."/>
            <person name="Wallingford J.B."/>
            <person name="Ito Y."/>
            <person name="Asashima M."/>
            <person name="Ueno N."/>
            <person name="Matsuda Y."/>
            <person name="Veenstra G.J."/>
            <person name="Fujiyama A."/>
            <person name="Harland R.M."/>
            <person name="Taira M."/>
            <person name="Rokhsar D.S."/>
        </authorList>
    </citation>
    <scope>NUCLEOTIDE SEQUENCE [LARGE SCALE GENOMIC DNA]</scope>
    <source>
        <strain evidence="2">J</strain>
    </source>
</reference>
<dbReference type="EMBL" id="CM004481">
    <property type="protein sequence ID" value="OCT66733.1"/>
    <property type="molecule type" value="Genomic_DNA"/>
</dbReference>
<sequence length="35" mass="3861">TALTSLWNSCILENCSEMTFSFSVFGFTSPLRTIG</sequence>